<feature type="chain" id="PRO_5004788672" evidence="1">
    <location>
        <begin position="36"/>
        <end position="984"/>
    </location>
</feature>
<evidence type="ECO:0000259" key="3">
    <source>
        <dbReference type="PROSITE" id="PS50887"/>
    </source>
</evidence>
<protein>
    <submittedName>
        <fullName evidence="4">Diguanylate cyclase</fullName>
    </submittedName>
</protein>
<dbReference type="NCBIfam" id="TIGR00254">
    <property type="entry name" value="GGDEF"/>
    <property type="match status" value="1"/>
</dbReference>
<evidence type="ECO:0000313" key="4">
    <source>
        <dbReference type="EMBL" id="AHF24686.1"/>
    </source>
</evidence>
<dbReference type="SMART" id="SM00062">
    <property type="entry name" value="PBPb"/>
    <property type="match status" value="2"/>
</dbReference>
<dbReference type="InterPro" id="IPR050706">
    <property type="entry name" value="Cyclic-di-GMP_PDE-like"/>
</dbReference>
<dbReference type="Gene3D" id="3.40.190.10">
    <property type="entry name" value="Periplasmic binding protein-like II"/>
    <property type="match status" value="4"/>
</dbReference>
<dbReference type="Pfam" id="PF00990">
    <property type="entry name" value="GGDEF"/>
    <property type="match status" value="1"/>
</dbReference>
<dbReference type="InterPro" id="IPR001633">
    <property type="entry name" value="EAL_dom"/>
</dbReference>
<evidence type="ECO:0000259" key="2">
    <source>
        <dbReference type="PROSITE" id="PS50883"/>
    </source>
</evidence>
<dbReference type="PROSITE" id="PS50887">
    <property type="entry name" value="GGDEF"/>
    <property type="match status" value="1"/>
</dbReference>
<dbReference type="Gene3D" id="3.30.70.270">
    <property type="match status" value="1"/>
</dbReference>
<keyword evidence="1" id="KW-0732">Signal</keyword>
<dbReference type="SUPFAM" id="SSF55073">
    <property type="entry name" value="Nucleotide cyclase"/>
    <property type="match status" value="1"/>
</dbReference>
<dbReference type="Pfam" id="PF00563">
    <property type="entry name" value="EAL"/>
    <property type="match status" value="1"/>
</dbReference>
<feature type="signal peptide" evidence="1">
    <location>
        <begin position="1"/>
        <end position="35"/>
    </location>
</feature>
<dbReference type="SMART" id="SM00267">
    <property type="entry name" value="GGDEF"/>
    <property type="match status" value="1"/>
</dbReference>
<reference evidence="4" key="1">
    <citation type="journal article" date="2013" name="PLoS ONE">
        <title>Metagenomic insights into the carbohydrate-active enzymes carried by the microorganisms adhering to solid digesta in the rumen of cows.</title>
        <authorList>
            <person name="Wang L."/>
            <person name="Hatem A."/>
            <person name="Catalyurek U.V."/>
            <person name="Morrison M."/>
            <person name="Yu Z."/>
        </authorList>
    </citation>
    <scope>NUCLEOTIDE SEQUENCE</scope>
</reference>
<dbReference type="SMART" id="SM00052">
    <property type="entry name" value="EAL"/>
    <property type="match status" value="1"/>
</dbReference>
<dbReference type="CDD" id="cd01948">
    <property type="entry name" value="EAL"/>
    <property type="match status" value="1"/>
</dbReference>
<dbReference type="InterPro" id="IPR029787">
    <property type="entry name" value="Nucleotide_cyclase"/>
</dbReference>
<proteinExistence type="predicted"/>
<organism evidence="4">
    <name type="scientific">uncultured bacterium Contig1584b</name>
    <dbReference type="NCBI Taxonomy" id="1393461"/>
    <lineage>
        <taxon>Bacteria</taxon>
        <taxon>environmental samples</taxon>
    </lineage>
</organism>
<dbReference type="SUPFAM" id="SSF141868">
    <property type="entry name" value="EAL domain-like"/>
    <property type="match status" value="1"/>
</dbReference>
<feature type="domain" description="GGDEF" evidence="3">
    <location>
        <begin position="589"/>
        <end position="715"/>
    </location>
</feature>
<dbReference type="EMBL" id="KC246802">
    <property type="protein sequence ID" value="AHF24686.1"/>
    <property type="molecule type" value="Genomic_DNA"/>
</dbReference>
<dbReference type="InterPro" id="IPR043128">
    <property type="entry name" value="Rev_trsase/Diguanyl_cyclase"/>
</dbReference>
<name>W0FIN8_9BACT</name>
<sequence length="984" mass="111465">MKYSAGTARITLLTRVRRLASFLLCLILTASVLPASTAEDDAKVVRVGWYESSFNLKDNLGRRSGYAYEYQMKIAAYTGWRYEYVSGSWPELLQMLIRGEIDLMSDVSRTAEREALMLFPSLPMGEEDYYLFISSENTELSSVDDYSALNGKKVGVNKGSVQADYYRDWAERFGIETEVTEVTCSEKESLQMLQSGAIDAYVTVDSFSEKTVSGGYRPVPFCRIGSSDFYFAVSRDRPDLLSGLENALNRIQEENRNYNQEMSEKHLITAGANTFLATEERNWLETHGKIRVGYQDSYLAFCAADPETGELTGALKDYLENAAARVINAHLEFEPRAYRTAAEAFEALQNGEVDCVFPANLTAGDSEPLGLVMTPPLMRSDIYAIVRQADRLKFSGREHVVVAVNKGNTNYESCLNEDFPGWRKVYYQTTPDCLKAVSRGIADCVLISSYRHSNLARECERERLAIVATGRELDYSFAVSAGQTELYSIMSKVAGLVPDSEVHSALSRYIAEDSRTTLQDIIRENAWGIVAAAVATALVILVLLLRSRRSEQKSEKLISATETDNLTGLYNRDYFLQYAARMRREHPDQPMDAVVLNIDRFHSVNALNGRNFGDQVLRMLGSEIHEATLESGGIASRFEADQFDIYCRPMENYQELYNRLQEKLEDAAPSVSIRMRMGVMPWRKEMEPVQMFDRARTACAMAKTNFKEHLIVYDQKMQEQELREQQLLNDVQRALNSYQFEVHYQPQFDIRSDPPKLVSAEALVRWRHPEHGMISPADFVPLLERNGKIGEVDRFVWSEAARQISRWKNRFGVMIPVSVNLSRVDVFDPALESVLEKLLAYNGLGQEALKLEVTESAYTENSDQIIRVVEELRRKGYIVEMDDFGSGYSSLHMLSAMPVDVLKMDREFIRRIGEGEKSSQLVALILGIAGSLKIPVVAEGVETEEQLKLLRDLGCPLVQGFYFSRPLPPEEFENRFLRTAQENS</sequence>
<dbReference type="Gene3D" id="3.20.20.450">
    <property type="entry name" value="EAL domain"/>
    <property type="match status" value="1"/>
</dbReference>
<dbReference type="PANTHER" id="PTHR33121:SF70">
    <property type="entry name" value="SIGNALING PROTEIN YKOW"/>
    <property type="match status" value="1"/>
</dbReference>
<dbReference type="InterPro" id="IPR001638">
    <property type="entry name" value="Solute-binding_3/MltF_N"/>
</dbReference>
<dbReference type="InterPro" id="IPR000160">
    <property type="entry name" value="GGDEF_dom"/>
</dbReference>
<dbReference type="Pfam" id="PF00497">
    <property type="entry name" value="SBP_bac_3"/>
    <property type="match status" value="1"/>
</dbReference>
<dbReference type="PROSITE" id="PS50883">
    <property type="entry name" value="EAL"/>
    <property type="match status" value="1"/>
</dbReference>
<dbReference type="SUPFAM" id="SSF53850">
    <property type="entry name" value="Periplasmic binding protein-like II"/>
    <property type="match status" value="2"/>
</dbReference>
<dbReference type="PANTHER" id="PTHR33121">
    <property type="entry name" value="CYCLIC DI-GMP PHOSPHODIESTERASE PDEF"/>
    <property type="match status" value="1"/>
</dbReference>
<dbReference type="InterPro" id="IPR035919">
    <property type="entry name" value="EAL_sf"/>
</dbReference>
<evidence type="ECO:0000256" key="1">
    <source>
        <dbReference type="SAM" id="SignalP"/>
    </source>
</evidence>
<dbReference type="AlphaFoldDB" id="W0FIN8"/>
<feature type="domain" description="EAL" evidence="2">
    <location>
        <begin position="724"/>
        <end position="980"/>
    </location>
</feature>
<accession>W0FIN8</accession>
<dbReference type="GO" id="GO:0071111">
    <property type="term" value="F:cyclic-guanylate-specific phosphodiesterase activity"/>
    <property type="evidence" value="ECO:0007669"/>
    <property type="project" value="InterPro"/>
</dbReference>